<reference evidence="1" key="2">
    <citation type="submission" date="2013-06" db="EMBL/GenBank/DDBJ databases">
        <title>Draft genome sequence of Clostridium hylemonae (DSM 15053).</title>
        <authorList>
            <person name="Sudarsanam P."/>
            <person name="Ley R."/>
            <person name="Guruge J."/>
            <person name="Turnbaugh P.J."/>
            <person name="Mahowald M."/>
            <person name="Liep D."/>
            <person name="Gordon J."/>
        </authorList>
    </citation>
    <scope>NUCLEOTIDE SEQUENCE</scope>
    <source>
        <strain evidence="1">DSM 15053</strain>
    </source>
</reference>
<dbReference type="eggNOG" id="ENOG5033X8Q">
    <property type="taxonomic scope" value="Bacteria"/>
</dbReference>
<name>C0BYH9_9FIRM</name>
<dbReference type="STRING" id="553973.CLOHYLEM_04868"/>
<evidence type="ECO:0000313" key="1">
    <source>
        <dbReference type="EMBL" id="EEG74907.1"/>
    </source>
</evidence>
<dbReference type="HOGENOM" id="CLU_171749_0_0_9"/>
<dbReference type="Proteomes" id="UP000004893">
    <property type="component" value="Unassembled WGS sequence"/>
</dbReference>
<reference evidence="1" key="1">
    <citation type="submission" date="2009-02" db="EMBL/GenBank/DDBJ databases">
        <authorList>
            <person name="Fulton L."/>
            <person name="Clifton S."/>
            <person name="Fulton B."/>
            <person name="Xu J."/>
            <person name="Minx P."/>
            <person name="Pepin K.H."/>
            <person name="Johnson M."/>
            <person name="Bhonagiri V."/>
            <person name="Nash W.E."/>
            <person name="Mardis E.R."/>
            <person name="Wilson R.K."/>
        </authorList>
    </citation>
    <scope>NUCLEOTIDE SEQUENCE [LARGE SCALE GENOMIC DNA]</scope>
    <source>
        <strain evidence="1">DSM 15053</strain>
    </source>
</reference>
<evidence type="ECO:0000313" key="2">
    <source>
        <dbReference type="Proteomes" id="UP000004893"/>
    </source>
</evidence>
<gene>
    <name evidence="1" type="ORF">CLOHYLEM_04868</name>
</gene>
<keyword evidence="2" id="KW-1185">Reference proteome</keyword>
<proteinExistence type="predicted"/>
<accession>C0BYH9</accession>
<dbReference type="AlphaFoldDB" id="C0BYH9"/>
<dbReference type="RefSeq" id="WP_006442200.1">
    <property type="nucleotide sequence ID" value="NZ_CP036524.1"/>
</dbReference>
<sequence>MSNIKALLKLAADSMKNRTLDELLKNDADFQKRLEEEKEAFIAVRKLELTADQRAAVNTLISRKEETEYDYRVNSYIAGMIDAYEILKQFDLTKE</sequence>
<organism evidence="1 2">
    <name type="scientific">[Clostridium] hylemonae DSM 15053</name>
    <dbReference type="NCBI Taxonomy" id="553973"/>
    <lineage>
        <taxon>Bacteria</taxon>
        <taxon>Bacillati</taxon>
        <taxon>Bacillota</taxon>
        <taxon>Clostridia</taxon>
        <taxon>Lachnospirales</taxon>
        <taxon>Lachnospiraceae</taxon>
    </lineage>
</organism>
<protein>
    <submittedName>
        <fullName evidence="1">Uncharacterized protein</fullName>
    </submittedName>
</protein>
<dbReference type="OrthoDB" id="2057898at2"/>
<comment type="caution">
    <text evidence="1">The sequence shown here is derived from an EMBL/GenBank/DDBJ whole genome shotgun (WGS) entry which is preliminary data.</text>
</comment>
<dbReference type="EMBL" id="ABYI02000018">
    <property type="protein sequence ID" value="EEG74907.1"/>
    <property type="molecule type" value="Genomic_DNA"/>
</dbReference>